<feature type="transmembrane region" description="Helical" evidence="6">
    <location>
        <begin position="258"/>
        <end position="279"/>
    </location>
</feature>
<dbReference type="InterPro" id="IPR011701">
    <property type="entry name" value="MFS"/>
</dbReference>
<feature type="transmembrane region" description="Helical" evidence="6">
    <location>
        <begin position="364"/>
        <end position="382"/>
    </location>
</feature>
<keyword evidence="9" id="KW-1185">Reference proteome</keyword>
<protein>
    <submittedName>
        <fullName evidence="8">Maltose/moltooligosaccharide transporter</fullName>
    </submittedName>
</protein>
<comment type="caution">
    <text evidence="8">The sequence shown here is derived from an EMBL/GenBank/DDBJ whole genome shotgun (WGS) entry which is preliminary data.</text>
</comment>
<dbReference type="InterPro" id="IPR020846">
    <property type="entry name" value="MFS_dom"/>
</dbReference>
<evidence type="ECO:0000256" key="3">
    <source>
        <dbReference type="ARBA" id="ARBA00022692"/>
    </source>
</evidence>
<dbReference type="EMBL" id="QTTQ01000009">
    <property type="protein sequence ID" value="REE83306.1"/>
    <property type="molecule type" value="Genomic_DNA"/>
</dbReference>
<feature type="transmembrane region" description="Helical" evidence="6">
    <location>
        <begin position="12"/>
        <end position="30"/>
    </location>
</feature>
<dbReference type="InterPro" id="IPR036259">
    <property type="entry name" value="MFS_trans_sf"/>
</dbReference>
<organism evidence="8 9">
    <name type="scientific">Lutibacter oceani</name>
    <dbReference type="NCBI Taxonomy" id="1853311"/>
    <lineage>
        <taxon>Bacteria</taxon>
        <taxon>Pseudomonadati</taxon>
        <taxon>Bacteroidota</taxon>
        <taxon>Flavobacteriia</taxon>
        <taxon>Flavobacteriales</taxon>
        <taxon>Flavobacteriaceae</taxon>
        <taxon>Lutibacter</taxon>
    </lineage>
</organism>
<evidence type="ECO:0000256" key="1">
    <source>
        <dbReference type="ARBA" id="ARBA00004141"/>
    </source>
</evidence>
<name>A0A3D9S1W7_9FLAO</name>
<accession>A0A3D9S1W7</accession>
<dbReference type="Proteomes" id="UP000256429">
    <property type="component" value="Unassembled WGS sequence"/>
</dbReference>
<feature type="transmembrane region" description="Helical" evidence="6">
    <location>
        <begin position="421"/>
        <end position="441"/>
    </location>
</feature>
<feature type="transmembrane region" description="Helical" evidence="6">
    <location>
        <begin position="339"/>
        <end position="357"/>
    </location>
</feature>
<dbReference type="Pfam" id="PF07690">
    <property type="entry name" value="MFS_1"/>
    <property type="match status" value="2"/>
</dbReference>
<keyword evidence="5 6" id="KW-0472">Membrane</keyword>
<evidence type="ECO:0000256" key="2">
    <source>
        <dbReference type="ARBA" id="ARBA00022448"/>
    </source>
</evidence>
<reference evidence="8 9" key="1">
    <citation type="submission" date="2018-08" db="EMBL/GenBank/DDBJ databases">
        <title>Genomic Encyclopedia of Type Strains, Phase III (KMG-III): the genomes of soil and plant-associated and newly described type strains.</title>
        <authorList>
            <person name="Whitman W."/>
        </authorList>
    </citation>
    <scope>NUCLEOTIDE SEQUENCE [LARGE SCALE GENOMIC DNA]</scope>
    <source>
        <strain evidence="8 9">325-5</strain>
    </source>
</reference>
<evidence type="ECO:0000259" key="7">
    <source>
        <dbReference type="PROSITE" id="PS50850"/>
    </source>
</evidence>
<evidence type="ECO:0000256" key="4">
    <source>
        <dbReference type="ARBA" id="ARBA00022989"/>
    </source>
</evidence>
<comment type="subcellular location">
    <subcellularLocation>
        <location evidence="1">Membrane</location>
        <topology evidence="1">Multi-pass membrane protein</topology>
    </subcellularLocation>
</comment>
<evidence type="ECO:0000313" key="9">
    <source>
        <dbReference type="Proteomes" id="UP000256429"/>
    </source>
</evidence>
<dbReference type="OrthoDB" id="7584869at2"/>
<proteinExistence type="predicted"/>
<dbReference type="PANTHER" id="PTHR19432">
    <property type="entry name" value="SUGAR TRANSPORTER"/>
    <property type="match status" value="1"/>
</dbReference>
<keyword evidence="2" id="KW-0813">Transport</keyword>
<dbReference type="PROSITE" id="PS50850">
    <property type="entry name" value="MFS"/>
    <property type="match status" value="1"/>
</dbReference>
<feature type="transmembrane region" description="Helical" evidence="6">
    <location>
        <begin position="143"/>
        <end position="164"/>
    </location>
</feature>
<feature type="transmembrane region" description="Helical" evidence="6">
    <location>
        <begin position="388"/>
        <end position="409"/>
    </location>
</feature>
<evidence type="ECO:0000256" key="5">
    <source>
        <dbReference type="ARBA" id="ARBA00023136"/>
    </source>
</evidence>
<feature type="domain" description="Major facilitator superfamily (MFS) profile" evidence="7">
    <location>
        <begin position="258"/>
        <end position="481"/>
    </location>
</feature>
<sequence length="481" mass="53950">MKIRKPNLSFWQIWNMNVGFFGIQFSFGLQQTAINPIFSFLGAHHEDLPLLNLAGPVTGLLIQPIIGAISDKTWSPRWGRRKPFFLIGAIVASLCLFIFPFSSELWFAVGLLWILDAANNTAMEPYRAFVGDKLPDNQLTYGFQMQSLFVGAGITLANFSLFLFQDWFSVPVTEATSLCTTDTEVISAIPKWVYYSFFLGAVASIGTILWSVLKTPEIPPSNEEIQEMEERKKNSAFMSRVFEPFVEIFQAIGSMPKLLWRLSAVYLFQWYALFVYWQFITPMLRTSMFGISESDTEKFDTIMDACKTGAQISVEDTSFVQNIQLLSEQALAQTGLMNGTYNFVTMIVALLLVPVASKFGNKKVYVGSLFLTGMAMLSLPYIKDQYLLLLPMILLGVGWAAMMGIPYAMVSKVIPEKRRGVYMGIVNMMIVIPMFIQTLSFGPIVKHLLGNSAVNAIMFGGVFFMIAAFLAMRLKITSNKS</sequence>
<dbReference type="SUPFAM" id="SSF103473">
    <property type="entry name" value="MFS general substrate transporter"/>
    <property type="match status" value="1"/>
</dbReference>
<dbReference type="Gene3D" id="1.20.1250.20">
    <property type="entry name" value="MFS general substrate transporter like domains"/>
    <property type="match status" value="2"/>
</dbReference>
<dbReference type="RefSeq" id="WP_115877979.1">
    <property type="nucleotide sequence ID" value="NZ_QTTQ01000009.1"/>
</dbReference>
<feature type="transmembrane region" description="Helical" evidence="6">
    <location>
        <begin position="453"/>
        <end position="472"/>
    </location>
</feature>
<dbReference type="GO" id="GO:0016020">
    <property type="term" value="C:membrane"/>
    <property type="evidence" value="ECO:0007669"/>
    <property type="project" value="UniProtKB-SubCell"/>
</dbReference>
<evidence type="ECO:0000256" key="6">
    <source>
        <dbReference type="SAM" id="Phobius"/>
    </source>
</evidence>
<feature type="transmembrane region" description="Helical" evidence="6">
    <location>
        <begin position="82"/>
        <end position="99"/>
    </location>
</feature>
<dbReference type="PANTHER" id="PTHR19432:SF35">
    <property type="entry name" value="SOLUTE CARRIER FAMILY 45 MEMBER 3 ISOFORM X1"/>
    <property type="match status" value="1"/>
</dbReference>
<dbReference type="GO" id="GO:0022857">
    <property type="term" value="F:transmembrane transporter activity"/>
    <property type="evidence" value="ECO:0007669"/>
    <property type="project" value="InterPro"/>
</dbReference>
<keyword evidence="4 6" id="KW-1133">Transmembrane helix</keyword>
<evidence type="ECO:0000313" key="8">
    <source>
        <dbReference type="EMBL" id="REE83306.1"/>
    </source>
</evidence>
<dbReference type="AlphaFoldDB" id="A0A3D9S1W7"/>
<feature type="transmembrane region" description="Helical" evidence="6">
    <location>
        <begin position="50"/>
        <end position="70"/>
    </location>
</feature>
<gene>
    <name evidence="8" type="ORF">BX611_0595</name>
</gene>
<keyword evidence="3 6" id="KW-0812">Transmembrane</keyword>